<protein>
    <recommendedName>
        <fullName evidence="4">Histidine kinase N-terminal 7TM region domain-containing protein</fullName>
    </recommendedName>
</protein>
<feature type="transmembrane region" description="Helical" evidence="1">
    <location>
        <begin position="6"/>
        <end position="25"/>
    </location>
</feature>
<evidence type="ECO:0000313" key="2">
    <source>
        <dbReference type="EMBL" id="KKS09876.1"/>
    </source>
</evidence>
<feature type="transmembrane region" description="Helical" evidence="1">
    <location>
        <begin position="176"/>
        <end position="196"/>
    </location>
</feature>
<feature type="transmembrane region" description="Helical" evidence="1">
    <location>
        <begin position="105"/>
        <end position="124"/>
    </location>
</feature>
<proteinExistence type="predicted"/>
<evidence type="ECO:0008006" key="4">
    <source>
        <dbReference type="Google" id="ProtNLM"/>
    </source>
</evidence>
<sequence length="225" mass="25857">MKMFSFSGLVFLIDTVILGVFYYKLRSAKKKDPENKIVNIFLPTILILTSSYLVFTVAILFYNQNPFLFSWLKIIGDAFLYLSFSFGIKIPFVMKYPKINPKIPFVALLIITFLSIMLNIFMLPRPLLNDAGIIYWNLNPVSSWTLYIGALMMWVPTSFIFFSTGLKAPKRERSHYFFMGTAFFMISVSGPLMVAVRYDSLVVLSQILMTIGFINLFAGMFVNKK</sequence>
<feature type="transmembrane region" description="Helical" evidence="1">
    <location>
        <begin position="144"/>
        <end position="164"/>
    </location>
</feature>
<evidence type="ECO:0000256" key="1">
    <source>
        <dbReference type="SAM" id="Phobius"/>
    </source>
</evidence>
<keyword evidence="1" id="KW-1133">Transmembrane helix</keyword>
<feature type="transmembrane region" description="Helical" evidence="1">
    <location>
        <begin position="202"/>
        <end position="222"/>
    </location>
</feature>
<dbReference type="EMBL" id="LCBL01000001">
    <property type="protein sequence ID" value="KKS09876.1"/>
    <property type="molecule type" value="Genomic_DNA"/>
</dbReference>
<evidence type="ECO:0000313" key="3">
    <source>
        <dbReference type="Proteomes" id="UP000033869"/>
    </source>
</evidence>
<comment type="caution">
    <text evidence="2">The sequence shown here is derived from an EMBL/GenBank/DDBJ whole genome shotgun (WGS) entry which is preliminary data.</text>
</comment>
<reference evidence="2 3" key="1">
    <citation type="journal article" date="2015" name="Nature">
        <title>rRNA introns, odd ribosomes, and small enigmatic genomes across a large radiation of phyla.</title>
        <authorList>
            <person name="Brown C.T."/>
            <person name="Hug L.A."/>
            <person name="Thomas B.C."/>
            <person name="Sharon I."/>
            <person name="Castelle C.J."/>
            <person name="Singh A."/>
            <person name="Wilkins M.J."/>
            <person name="Williams K.H."/>
            <person name="Banfield J.F."/>
        </authorList>
    </citation>
    <scope>NUCLEOTIDE SEQUENCE [LARGE SCALE GENOMIC DNA]</scope>
</reference>
<gene>
    <name evidence="2" type="ORF">UU65_C0001G0281</name>
</gene>
<accession>A0A0G0YJZ9</accession>
<keyword evidence="1" id="KW-0472">Membrane</keyword>
<organism evidence="2 3">
    <name type="scientific">candidate division CPR2 bacterium GW2011_GWC1_41_48</name>
    <dbReference type="NCBI Taxonomy" id="1618344"/>
    <lineage>
        <taxon>Bacteria</taxon>
        <taxon>Bacteria division CPR2</taxon>
    </lineage>
</organism>
<keyword evidence="1" id="KW-0812">Transmembrane</keyword>
<feature type="transmembrane region" description="Helical" evidence="1">
    <location>
        <begin position="37"/>
        <end position="62"/>
    </location>
</feature>
<feature type="transmembrane region" description="Helical" evidence="1">
    <location>
        <begin position="74"/>
        <end position="93"/>
    </location>
</feature>
<name>A0A0G0YJZ9_UNCC2</name>
<dbReference type="AlphaFoldDB" id="A0A0G0YJZ9"/>
<dbReference type="Proteomes" id="UP000033869">
    <property type="component" value="Unassembled WGS sequence"/>
</dbReference>